<keyword evidence="1" id="KW-0812">Transmembrane</keyword>
<proteinExistence type="predicted"/>
<keyword evidence="3" id="KW-1185">Reference proteome</keyword>
<keyword evidence="1" id="KW-0472">Membrane</keyword>
<gene>
    <name evidence="2" type="ORF">CYNAS_LOCUS11355</name>
</gene>
<feature type="transmembrane region" description="Helical" evidence="1">
    <location>
        <begin position="9"/>
        <end position="28"/>
    </location>
</feature>
<reference evidence="2" key="1">
    <citation type="submission" date="2023-07" db="EMBL/GenBank/DDBJ databases">
        <authorList>
            <consortium name="CYATHOMIX"/>
        </authorList>
    </citation>
    <scope>NUCLEOTIDE SEQUENCE</scope>
    <source>
        <strain evidence="2">N/A</strain>
    </source>
</reference>
<organism evidence="2 3">
    <name type="scientific">Cylicocyclus nassatus</name>
    <name type="common">Nematode worm</name>
    <dbReference type="NCBI Taxonomy" id="53992"/>
    <lineage>
        <taxon>Eukaryota</taxon>
        <taxon>Metazoa</taxon>
        <taxon>Ecdysozoa</taxon>
        <taxon>Nematoda</taxon>
        <taxon>Chromadorea</taxon>
        <taxon>Rhabditida</taxon>
        <taxon>Rhabditina</taxon>
        <taxon>Rhabditomorpha</taxon>
        <taxon>Strongyloidea</taxon>
        <taxon>Strongylidae</taxon>
        <taxon>Cylicocyclus</taxon>
    </lineage>
</organism>
<evidence type="ECO:0000313" key="2">
    <source>
        <dbReference type="EMBL" id="CAJ0599372.1"/>
    </source>
</evidence>
<dbReference type="AlphaFoldDB" id="A0AA36GW25"/>
<name>A0AA36GW25_CYLNA</name>
<dbReference type="EMBL" id="CATQJL010000223">
    <property type="protein sequence ID" value="CAJ0599372.1"/>
    <property type="molecule type" value="Genomic_DNA"/>
</dbReference>
<protein>
    <submittedName>
        <fullName evidence="2">Uncharacterized protein</fullName>
    </submittedName>
</protein>
<comment type="caution">
    <text evidence="2">The sequence shown here is derived from an EMBL/GenBank/DDBJ whole genome shotgun (WGS) entry which is preliminary data.</text>
</comment>
<accession>A0AA36GW25</accession>
<evidence type="ECO:0000313" key="3">
    <source>
        <dbReference type="Proteomes" id="UP001176961"/>
    </source>
</evidence>
<dbReference type="Proteomes" id="UP001176961">
    <property type="component" value="Unassembled WGS sequence"/>
</dbReference>
<evidence type="ECO:0000256" key="1">
    <source>
        <dbReference type="SAM" id="Phobius"/>
    </source>
</evidence>
<sequence length="62" mass="7030">MKTIKLSRLYFFIVLMVVLPCSLAIYFANLGTLPVIGARPKEVPCEYRSFVICIGQNMLSIF</sequence>
<keyword evidence="1" id="KW-1133">Transmembrane helix</keyword>